<dbReference type="Proteomes" id="UP000427906">
    <property type="component" value="Chromosome"/>
</dbReference>
<feature type="domain" description="MmgE/PrpD C-terminal" evidence="3">
    <location>
        <begin position="272"/>
        <end position="429"/>
    </location>
</feature>
<accession>A0A5K7YSV8</accession>
<evidence type="ECO:0000313" key="5">
    <source>
        <dbReference type="Proteomes" id="UP000427906"/>
    </source>
</evidence>
<evidence type="ECO:0000259" key="2">
    <source>
        <dbReference type="Pfam" id="PF03972"/>
    </source>
</evidence>
<keyword evidence="5" id="KW-1185">Reference proteome</keyword>
<dbReference type="SUPFAM" id="SSF103378">
    <property type="entry name" value="2-methylcitrate dehydratase PrpD"/>
    <property type="match status" value="1"/>
</dbReference>
<gene>
    <name evidence="4" type="ORF">DSCA_32840</name>
</gene>
<feature type="domain" description="MmgE/PrpD N-terminal" evidence="2">
    <location>
        <begin position="26"/>
        <end position="248"/>
    </location>
</feature>
<dbReference type="InterPro" id="IPR045336">
    <property type="entry name" value="MmgE_PrpD_N"/>
</dbReference>
<dbReference type="InterPro" id="IPR042188">
    <property type="entry name" value="MmgE/PrpD_sf_2"/>
</dbReference>
<dbReference type="EMBL" id="AP021874">
    <property type="protein sequence ID" value="BBO69354.1"/>
    <property type="molecule type" value="Genomic_DNA"/>
</dbReference>
<organism evidence="4 5">
    <name type="scientific">Desulfosarcina alkanivorans</name>
    <dbReference type="NCBI Taxonomy" id="571177"/>
    <lineage>
        <taxon>Bacteria</taxon>
        <taxon>Pseudomonadati</taxon>
        <taxon>Thermodesulfobacteriota</taxon>
        <taxon>Desulfobacteria</taxon>
        <taxon>Desulfobacterales</taxon>
        <taxon>Desulfosarcinaceae</taxon>
        <taxon>Desulfosarcina</taxon>
    </lineage>
</organism>
<dbReference type="InterPro" id="IPR045337">
    <property type="entry name" value="MmgE_PrpD_C"/>
</dbReference>
<dbReference type="PANTHER" id="PTHR16943:SF8">
    <property type="entry name" value="2-METHYLCITRATE DEHYDRATASE"/>
    <property type="match status" value="1"/>
</dbReference>
<protein>
    <submittedName>
        <fullName evidence="4">2-methylcitrate dehydratase</fullName>
    </submittedName>
</protein>
<dbReference type="Pfam" id="PF19305">
    <property type="entry name" value="MmgE_PrpD_C"/>
    <property type="match status" value="1"/>
</dbReference>
<proteinExistence type="inferred from homology"/>
<dbReference type="AlphaFoldDB" id="A0A5K7YSV8"/>
<dbReference type="InterPro" id="IPR036148">
    <property type="entry name" value="MmgE/PrpD_sf"/>
</dbReference>
<sequence>MDGIAELSGRQLRTAMGQLTSHAIGFTLNTRWEDLPAEVKHQVKRCLMDSMGALVAGSQTPVAGIIRKTALEQFGGDQATIMVSGERVSAAGAALANGFSGNALDIDDGYRPTKGHPGACALPPVLAAAELAGGCSGREFLTALVVAYELGTRAGLIRHATYDVYHSSGSWGAIAGAAAAGRLLGLTGSQLFHAMGAAEYHAPIAPMMKGIDTPSMGKDSIGWGCMTAVLSALMARDGFTGIRPLFDDAPEPSLVLNLGQQWEILNLYFKPYAACRWGQPAVAGALQIVRDHRLDPDQIGHIRVRTFEAATRLPGVHPRDTEAAQYSLAFPVAAALLDGEVGPGQVLPPRLHDPRLLALLDRVSTEVAPEFEAEFPAKAPAEVIVETTTGDVFRSGRIEARWEPPDTLPSDHELEEKFLWLTVPVIGKMKAMDLKGRLWSADQWATIDPIIDGCRS</sequence>
<dbReference type="PANTHER" id="PTHR16943">
    <property type="entry name" value="2-METHYLCITRATE DEHYDRATASE-RELATED"/>
    <property type="match status" value="1"/>
</dbReference>
<dbReference type="KEGG" id="dalk:DSCA_32840"/>
<comment type="similarity">
    <text evidence="1">Belongs to the PrpD family.</text>
</comment>
<name>A0A5K7YSV8_9BACT</name>
<dbReference type="Pfam" id="PF03972">
    <property type="entry name" value="MmgE_PrpD_N"/>
    <property type="match status" value="1"/>
</dbReference>
<evidence type="ECO:0000259" key="3">
    <source>
        <dbReference type="Pfam" id="PF19305"/>
    </source>
</evidence>
<dbReference type="GO" id="GO:0016829">
    <property type="term" value="F:lyase activity"/>
    <property type="evidence" value="ECO:0007669"/>
    <property type="project" value="InterPro"/>
</dbReference>
<dbReference type="InterPro" id="IPR042183">
    <property type="entry name" value="MmgE/PrpD_sf_1"/>
</dbReference>
<dbReference type="Gene3D" id="1.10.4100.10">
    <property type="entry name" value="2-methylcitrate dehydratase PrpD"/>
    <property type="match status" value="1"/>
</dbReference>
<dbReference type="InterPro" id="IPR005656">
    <property type="entry name" value="MmgE_PrpD"/>
</dbReference>
<dbReference type="Gene3D" id="3.30.1330.120">
    <property type="entry name" value="2-methylcitrate dehydratase PrpD"/>
    <property type="match status" value="1"/>
</dbReference>
<evidence type="ECO:0000256" key="1">
    <source>
        <dbReference type="ARBA" id="ARBA00006174"/>
    </source>
</evidence>
<reference evidence="4 5" key="1">
    <citation type="submission" date="2019-11" db="EMBL/GenBank/DDBJ databases">
        <title>Comparative genomics of hydrocarbon-degrading Desulfosarcina strains.</title>
        <authorList>
            <person name="Watanabe M."/>
            <person name="Kojima H."/>
            <person name="Fukui M."/>
        </authorList>
    </citation>
    <scope>NUCLEOTIDE SEQUENCE [LARGE SCALE GENOMIC DNA]</scope>
    <source>
        <strain evidence="4 5">PL12</strain>
    </source>
</reference>
<evidence type="ECO:0000313" key="4">
    <source>
        <dbReference type="EMBL" id="BBO69354.1"/>
    </source>
</evidence>